<proteinExistence type="predicted"/>
<evidence type="ECO:0000256" key="1">
    <source>
        <dbReference type="SAM" id="MobiDB-lite"/>
    </source>
</evidence>
<dbReference type="EMBL" id="VZZJ01000041">
    <property type="protein sequence ID" value="KAB1069257.1"/>
    <property type="molecule type" value="Genomic_DNA"/>
</dbReference>
<feature type="region of interest" description="Disordered" evidence="1">
    <location>
        <begin position="193"/>
        <end position="216"/>
    </location>
</feature>
<gene>
    <name evidence="2" type="ORF">F6X51_25625</name>
</gene>
<sequence length="216" mass="23348">MSDFDDLLREVIRLGQRLAEVEHKNANMLRVGTVEQVDGKKGYQVKFAEEDGKAVPSPWFPHPEEGGTAKSWKPMPKGQIVFAICPDGDPRQGFLVPKGGFSDQNKAPSENLEEHVETYGDKFKKVTNKDGVTYSWGDKTSYKFGKDGIVHTVDGVSHTITKDGIIQKTSGASIELASAGTTFKAGGLKHDDRNIGKNHVHGGVMPGAGKTGDPDA</sequence>
<dbReference type="AlphaFoldDB" id="A0A6N6MEQ4"/>
<dbReference type="RefSeq" id="WP_150966696.1">
    <property type="nucleotide sequence ID" value="NZ_VZZJ01000041.1"/>
</dbReference>
<name>A0A6N6MEQ4_9HYPH</name>
<evidence type="ECO:0008006" key="4">
    <source>
        <dbReference type="Google" id="ProtNLM"/>
    </source>
</evidence>
<accession>A0A6N6MEQ4</accession>
<evidence type="ECO:0000313" key="2">
    <source>
        <dbReference type="EMBL" id="KAB1069257.1"/>
    </source>
</evidence>
<dbReference type="InterPro" id="IPR037026">
    <property type="entry name" value="Vgr_OB-fold_dom_sf"/>
</dbReference>
<protein>
    <recommendedName>
        <fullName evidence="4">Phage baseplate assembly protein V</fullName>
    </recommendedName>
</protein>
<dbReference type="Gene3D" id="2.40.50.230">
    <property type="entry name" value="Gp5 N-terminal domain"/>
    <property type="match status" value="1"/>
</dbReference>
<organism evidence="2 3">
    <name type="scientific">Methylobacterium planeticum</name>
    <dbReference type="NCBI Taxonomy" id="2615211"/>
    <lineage>
        <taxon>Bacteria</taxon>
        <taxon>Pseudomonadati</taxon>
        <taxon>Pseudomonadota</taxon>
        <taxon>Alphaproteobacteria</taxon>
        <taxon>Hyphomicrobiales</taxon>
        <taxon>Methylobacteriaceae</taxon>
        <taxon>Methylobacterium</taxon>
    </lineage>
</organism>
<reference evidence="2 3" key="1">
    <citation type="submission" date="2019-09" db="EMBL/GenBank/DDBJ databases">
        <title>YIM 132548 draft genome.</title>
        <authorList>
            <person name="Jiang L."/>
        </authorList>
    </citation>
    <scope>NUCLEOTIDE SEQUENCE [LARGE SCALE GENOMIC DNA]</scope>
    <source>
        <strain evidence="2 3">YIM 132548</strain>
    </source>
</reference>
<keyword evidence="3" id="KW-1185">Reference proteome</keyword>
<comment type="caution">
    <text evidence="2">The sequence shown here is derived from an EMBL/GenBank/DDBJ whole genome shotgun (WGS) entry which is preliminary data.</text>
</comment>
<dbReference type="Proteomes" id="UP000441523">
    <property type="component" value="Unassembled WGS sequence"/>
</dbReference>
<evidence type="ECO:0000313" key="3">
    <source>
        <dbReference type="Proteomes" id="UP000441523"/>
    </source>
</evidence>